<keyword evidence="1" id="KW-0175">Coiled coil</keyword>
<sequence>MDESKRKLVVLLCMHRSGSSLTANVLQKLGMSLGPFELLGAAPSNPYGHFEPVPFLELNRKIQTWAFGFQEEGTEDPELLARFVDSQGEWPSDRSIPDEWFAEAESLVSTLVASGSISGFKDPRTVLLWPFWRRVFESTAGVEVVPVLLVRSPHEIAMSLCTRSGGIMPYWRALDLVGVHLARMKAVAEEFGGDARIIRFSDAHFQTDLRQLVEACGLAWDDATVDAAFDRSCVHHQPAIVSHAAQESLEQISGDAWDGLDPTINAARLAKDARQYEATMHRLLGETQKQLGVTLFDLQRHKDVVAEAGAIAHALEARAVRAETDLVDAEKAFNLAKHCVEQSEMNLARTMESLVSTQERRVSAEQLLAHTQGVLAHTENHVVQIQQSYEHAVAQLAAVQNRNLELERSLARMDQHQEALSLTQEAWTADRARLAETQDRIARIQEMTIERDDQFRLALDREQKLWLETVELRKRLDRIESHAVLGAALRGRRQIKQIWLKFRHLGPSGVERTTRIDRPV</sequence>
<proteinExistence type="predicted"/>
<feature type="coiled-coil region" evidence="1">
    <location>
        <begin position="389"/>
        <end position="416"/>
    </location>
</feature>
<dbReference type="AlphaFoldDB" id="A0A1U7CMV1"/>
<dbReference type="KEGG" id="pbor:BSF38_01729"/>
<evidence type="ECO:0000313" key="2">
    <source>
        <dbReference type="EMBL" id="APW60262.1"/>
    </source>
</evidence>
<dbReference type="OrthoDB" id="9785185at2"/>
<dbReference type="Proteomes" id="UP000186309">
    <property type="component" value="Chromosome"/>
</dbReference>
<evidence type="ECO:0000256" key="1">
    <source>
        <dbReference type="SAM" id="Coils"/>
    </source>
</evidence>
<protein>
    <submittedName>
        <fullName evidence="2">Uncharacterized protein</fullName>
    </submittedName>
</protein>
<evidence type="ECO:0000313" key="3">
    <source>
        <dbReference type="Proteomes" id="UP000186309"/>
    </source>
</evidence>
<dbReference type="SUPFAM" id="SSF52540">
    <property type="entry name" value="P-loop containing nucleoside triphosphate hydrolases"/>
    <property type="match status" value="1"/>
</dbReference>
<dbReference type="EMBL" id="CP019082">
    <property type="protein sequence ID" value="APW60262.1"/>
    <property type="molecule type" value="Genomic_DNA"/>
</dbReference>
<name>A0A1U7CMV1_9BACT</name>
<accession>A0A1U7CMV1</accession>
<dbReference type="RefSeq" id="WP_145952029.1">
    <property type="nucleotide sequence ID" value="NZ_CP019082.1"/>
</dbReference>
<dbReference type="STRING" id="1387353.BSF38_01729"/>
<organism evidence="2 3">
    <name type="scientific">Paludisphaera borealis</name>
    <dbReference type="NCBI Taxonomy" id="1387353"/>
    <lineage>
        <taxon>Bacteria</taxon>
        <taxon>Pseudomonadati</taxon>
        <taxon>Planctomycetota</taxon>
        <taxon>Planctomycetia</taxon>
        <taxon>Isosphaerales</taxon>
        <taxon>Isosphaeraceae</taxon>
        <taxon>Paludisphaera</taxon>
    </lineage>
</organism>
<gene>
    <name evidence="2" type="ORF">BSF38_01729</name>
</gene>
<keyword evidence="3" id="KW-1185">Reference proteome</keyword>
<dbReference type="InterPro" id="IPR027417">
    <property type="entry name" value="P-loop_NTPase"/>
</dbReference>
<reference evidence="3" key="1">
    <citation type="submission" date="2016-12" db="EMBL/GenBank/DDBJ databases">
        <title>Comparative genomics of four Isosphaeraceae planctomycetes: a common pool of plasmids and glycoside hydrolase genes.</title>
        <authorList>
            <person name="Ivanova A."/>
        </authorList>
    </citation>
    <scope>NUCLEOTIDE SEQUENCE [LARGE SCALE GENOMIC DNA]</scope>
    <source>
        <strain evidence="3">PX4</strain>
    </source>
</reference>
<dbReference type="Gene3D" id="3.40.50.300">
    <property type="entry name" value="P-loop containing nucleotide triphosphate hydrolases"/>
    <property type="match status" value="1"/>
</dbReference>